<dbReference type="PANTHER" id="PTHR42709:SF11">
    <property type="entry name" value="DEDA FAMILY PROTEIN"/>
    <property type="match status" value="1"/>
</dbReference>
<dbReference type="InterPro" id="IPR032816">
    <property type="entry name" value="VTT_dom"/>
</dbReference>
<keyword evidence="4" id="KW-1185">Reference proteome</keyword>
<feature type="domain" description="VTT" evidence="2">
    <location>
        <begin position="21"/>
        <end position="126"/>
    </location>
</feature>
<dbReference type="Pfam" id="PF09335">
    <property type="entry name" value="VTT_dom"/>
    <property type="match status" value="1"/>
</dbReference>
<feature type="transmembrane region" description="Helical" evidence="1">
    <location>
        <begin position="140"/>
        <end position="159"/>
    </location>
</feature>
<dbReference type="AlphaFoldDB" id="G4QMT4"/>
<dbReference type="InterPro" id="IPR051311">
    <property type="entry name" value="DedA_domain"/>
</dbReference>
<dbReference type="KEGG" id="gni:GNIT_2920"/>
<feature type="transmembrane region" description="Helical" evidence="1">
    <location>
        <begin position="23"/>
        <end position="48"/>
    </location>
</feature>
<name>G4QMT4_GLANF</name>
<keyword evidence="1" id="KW-1133">Transmembrane helix</keyword>
<evidence type="ECO:0000313" key="3">
    <source>
        <dbReference type="EMBL" id="AEP31017.1"/>
    </source>
</evidence>
<gene>
    <name evidence="3" type="ordered locus">GNIT_2920</name>
</gene>
<dbReference type="PANTHER" id="PTHR42709">
    <property type="entry name" value="ALKALINE PHOSPHATASE LIKE PROTEIN"/>
    <property type="match status" value="1"/>
</dbReference>
<dbReference type="EMBL" id="CP003060">
    <property type="protein sequence ID" value="AEP31017.1"/>
    <property type="molecule type" value="Genomic_DNA"/>
</dbReference>
<dbReference type="eggNOG" id="COG1238">
    <property type="taxonomic scope" value="Bacteria"/>
</dbReference>
<evidence type="ECO:0000259" key="2">
    <source>
        <dbReference type="Pfam" id="PF09335"/>
    </source>
</evidence>
<dbReference type="STRING" id="1085623.GNIT_2920"/>
<sequence length="160" mass="17752">MFFPIPPDVMLAPMALSQPEKAWRFALVTTVASVLGGILGYILGYFAFESFIQPLVVEMGYQSKLNQASLWFEEYGVWVVFLAGFSPIPYKVFTISAGFLQMAIVPFIVASAVGRGLRFFLVAALMKYGGPMMEAKLRKYIEVIGWGTVAAAVVLYLIFR</sequence>
<proteinExistence type="predicted"/>
<evidence type="ECO:0000256" key="1">
    <source>
        <dbReference type="SAM" id="Phobius"/>
    </source>
</evidence>
<dbReference type="Proteomes" id="UP000009282">
    <property type="component" value="Chromosome"/>
</dbReference>
<keyword evidence="1" id="KW-0472">Membrane</keyword>
<feature type="transmembrane region" description="Helical" evidence="1">
    <location>
        <begin position="69"/>
        <end position="90"/>
    </location>
</feature>
<dbReference type="GO" id="GO:0005886">
    <property type="term" value="C:plasma membrane"/>
    <property type="evidence" value="ECO:0007669"/>
    <property type="project" value="TreeGrafter"/>
</dbReference>
<evidence type="ECO:0000313" key="4">
    <source>
        <dbReference type="Proteomes" id="UP000009282"/>
    </source>
</evidence>
<feature type="transmembrane region" description="Helical" evidence="1">
    <location>
        <begin position="102"/>
        <end position="128"/>
    </location>
</feature>
<accession>G4QMT4</accession>
<reference evidence="3 4" key="1">
    <citation type="journal article" date="2011" name="J. Bacteriol.">
        <title>Complete genome sequence of seawater bacterium Glaciecola nitratireducens FR1064T.</title>
        <authorList>
            <person name="Bian F."/>
            <person name="Qin Q.L."/>
            <person name="Xie B.B."/>
            <person name="Shu Y.L."/>
            <person name="Zhang X.Y."/>
            <person name="Yu Y."/>
            <person name="Chen B."/>
            <person name="Chen X.L."/>
            <person name="Zhou B.C."/>
            <person name="Zhang Y.Z."/>
        </authorList>
    </citation>
    <scope>NUCLEOTIDE SEQUENCE [LARGE SCALE GENOMIC DNA]</scope>
    <source>
        <strain evidence="4">JCM 12485 / KCTC 12276 / FR1064</strain>
    </source>
</reference>
<dbReference type="HOGENOM" id="CLU_098634_1_0_6"/>
<keyword evidence="1" id="KW-0812">Transmembrane</keyword>
<protein>
    <submittedName>
        <fullName evidence="3">Membrane protein</fullName>
    </submittedName>
</protein>
<organism evidence="3 4">
    <name type="scientific">Glaciecola nitratireducens (strain JCM 12485 / KCTC 12276 / FR1064)</name>
    <dbReference type="NCBI Taxonomy" id="1085623"/>
    <lineage>
        <taxon>Bacteria</taxon>
        <taxon>Pseudomonadati</taxon>
        <taxon>Pseudomonadota</taxon>
        <taxon>Gammaproteobacteria</taxon>
        <taxon>Alteromonadales</taxon>
        <taxon>Alteromonadaceae</taxon>
        <taxon>Brumicola</taxon>
    </lineage>
</organism>